<dbReference type="PANTHER" id="PTHR43081:SF19">
    <property type="entry name" value="PH-SENSITIVE ADENYLATE CYCLASE RV1264"/>
    <property type="match status" value="1"/>
</dbReference>
<keyword evidence="4" id="KW-1185">Reference proteome</keyword>
<name>A0ABR7WC99_9ACTN</name>
<sequence length="305" mass="33604">MTGPDGETPARYTRDELIAELGLSPEYAEKVWNAFGFARRSTPDKIFSDADVAALRLFADSESTMPQEAQVATARAIGQTMSRLADWQADQLRELDRNPDVPWSINQMAGALGQIQQLIWRRHLALTLERDVERDTDERLDLVVGFADIVGYTSLSRRIALEELEELLESFEEDTFEIVATNGGHVVKTLGDAVMFTCHDPASAAAIAIALHELSAGERIPPLRAGMARGRVLSRLGDVFGEPVNIAARLAGSAHPGTTLVDEALGDSLSDDDRFYLKSVPTLSVRGYKRLRARALELNRRLDES</sequence>
<accession>A0ABR7WC99</accession>
<dbReference type="SUPFAM" id="SSF55073">
    <property type="entry name" value="Nucleotide cyclase"/>
    <property type="match status" value="1"/>
</dbReference>
<protein>
    <submittedName>
        <fullName evidence="3">Adenylate/guanylate cyclase domain-containing protein</fullName>
    </submittedName>
</protein>
<dbReference type="Gene3D" id="3.30.70.1230">
    <property type="entry name" value="Nucleotide cyclase"/>
    <property type="match status" value="1"/>
</dbReference>
<reference evidence="3 4" key="1">
    <citation type="submission" date="2020-09" db="EMBL/GenBank/DDBJ databases">
        <title>Novel species in genus Gordonia.</title>
        <authorList>
            <person name="Zhang G."/>
        </authorList>
    </citation>
    <scope>NUCLEOTIDE SEQUENCE [LARGE SCALE GENOMIC DNA]</scope>
    <source>
        <strain evidence="3 4">ON-33</strain>
    </source>
</reference>
<feature type="domain" description="Guanylate cyclase" evidence="2">
    <location>
        <begin position="143"/>
        <end position="251"/>
    </location>
</feature>
<organism evidence="3 4">
    <name type="scientific">Gordonia hankookensis</name>
    <dbReference type="NCBI Taxonomy" id="589403"/>
    <lineage>
        <taxon>Bacteria</taxon>
        <taxon>Bacillati</taxon>
        <taxon>Actinomycetota</taxon>
        <taxon>Actinomycetes</taxon>
        <taxon>Mycobacteriales</taxon>
        <taxon>Gordoniaceae</taxon>
        <taxon>Gordonia</taxon>
    </lineage>
</organism>
<dbReference type="PROSITE" id="PS50125">
    <property type="entry name" value="GUANYLATE_CYCLASE_2"/>
    <property type="match status" value="1"/>
</dbReference>
<evidence type="ECO:0000256" key="1">
    <source>
        <dbReference type="ARBA" id="ARBA00005381"/>
    </source>
</evidence>
<evidence type="ECO:0000259" key="2">
    <source>
        <dbReference type="PROSITE" id="PS50125"/>
    </source>
</evidence>
<dbReference type="Pfam" id="PF00211">
    <property type="entry name" value="Guanylate_cyc"/>
    <property type="match status" value="1"/>
</dbReference>
<gene>
    <name evidence="3" type="ORF">IDF66_10300</name>
</gene>
<dbReference type="PANTHER" id="PTHR43081">
    <property type="entry name" value="ADENYLATE CYCLASE, TERMINAL-DIFFERENTIATION SPECIFIC-RELATED"/>
    <property type="match status" value="1"/>
</dbReference>
<comment type="similarity">
    <text evidence="1">Belongs to the adenylyl cyclase class-3 family.</text>
</comment>
<dbReference type="EMBL" id="JACWMS010000002">
    <property type="protein sequence ID" value="MBD1319978.1"/>
    <property type="molecule type" value="Genomic_DNA"/>
</dbReference>
<dbReference type="InterPro" id="IPR029787">
    <property type="entry name" value="Nucleotide_cyclase"/>
</dbReference>
<dbReference type="CDD" id="cd07302">
    <property type="entry name" value="CHD"/>
    <property type="match status" value="1"/>
</dbReference>
<dbReference type="Proteomes" id="UP000602395">
    <property type="component" value="Unassembled WGS sequence"/>
</dbReference>
<dbReference type="InterPro" id="IPR050697">
    <property type="entry name" value="Adenylyl/Guanylyl_Cyclase_3/4"/>
</dbReference>
<proteinExistence type="inferred from homology"/>
<dbReference type="InterPro" id="IPR001054">
    <property type="entry name" value="A/G_cyclase"/>
</dbReference>
<evidence type="ECO:0000313" key="3">
    <source>
        <dbReference type="EMBL" id="MBD1319978.1"/>
    </source>
</evidence>
<comment type="caution">
    <text evidence="3">The sequence shown here is derived from an EMBL/GenBank/DDBJ whole genome shotgun (WGS) entry which is preliminary data.</text>
</comment>
<dbReference type="RefSeq" id="WP_190266764.1">
    <property type="nucleotide sequence ID" value="NZ_BAABAD010000004.1"/>
</dbReference>
<evidence type="ECO:0000313" key="4">
    <source>
        <dbReference type="Proteomes" id="UP000602395"/>
    </source>
</evidence>
<dbReference type="SMART" id="SM00044">
    <property type="entry name" value="CYCc"/>
    <property type="match status" value="1"/>
</dbReference>